<dbReference type="EMBL" id="CP003219">
    <property type="protein sequence ID" value="AEW95518.1"/>
    <property type="molecule type" value="Genomic_DNA"/>
</dbReference>
<accession>G8WX04</accession>
<dbReference type="GO" id="GO:0015074">
    <property type="term" value="P:DNA integration"/>
    <property type="evidence" value="ECO:0007669"/>
    <property type="project" value="InterPro"/>
</dbReference>
<dbReference type="Proteomes" id="UP000007842">
    <property type="component" value="Chromosome"/>
</dbReference>
<dbReference type="InterPro" id="IPR012337">
    <property type="entry name" value="RNaseH-like_sf"/>
</dbReference>
<dbReference type="STRING" id="1003195.SCATT_31470"/>
<name>G8WX04_STREN</name>
<dbReference type="PANTHER" id="PTHR35004:SF6">
    <property type="entry name" value="TRANSPOSASE"/>
    <property type="match status" value="1"/>
</dbReference>
<dbReference type="PANTHER" id="PTHR35004">
    <property type="entry name" value="TRANSPOSASE RV3428C-RELATED"/>
    <property type="match status" value="1"/>
</dbReference>
<gene>
    <name evidence="2" type="ordered locus">SCATT_31470</name>
</gene>
<dbReference type="InterPro" id="IPR001584">
    <property type="entry name" value="Integrase_cat-core"/>
</dbReference>
<protein>
    <submittedName>
        <fullName evidence="2">Integrase, catalytic region</fullName>
    </submittedName>
</protein>
<reference evidence="3" key="1">
    <citation type="submission" date="2011-12" db="EMBL/GenBank/DDBJ databases">
        <title>Complete genome sequence of Streptomyces cattleya strain DSM 46488.</title>
        <authorList>
            <person name="Ou H.-Y."/>
            <person name="Li P."/>
            <person name="Zhao C."/>
            <person name="O'Hagan D."/>
            <person name="Deng Z."/>
        </authorList>
    </citation>
    <scope>NUCLEOTIDE SEQUENCE [LARGE SCALE GENOMIC DNA]</scope>
    <source>
        <strain evidence="3">ATCC 35852 / DSM 46488 / JCM 4925 / NBRC 14057 / NRRL 8057</strain>
    </source>
</reference>
<evidence type="ECO:0000313" key="3">
    <source>
        <dbReference type="Proteomes" id="UP000007842"/>
    </source>
</evidence>
<dbReference type="GO" id="GO:0003676">
    <property type="term" value="F:nucleic acid binding"/>
    <property type="evidence" value="ECO:0007669"/>
    <property type="project" value="InterPro"/>
</dbReference>
<dbReference type="PROSITE" id="PS50994">
    <property type="entry name" value="INTEGRASE"/>
    <property type="match status" value="1"/>
</dbReference>
<dbReference type="InterPro" id="IPR048000">
    <property type="entry name" value="TnsA-like"/>
</dbReference>
<sequence>MLGELSMSLRYSDGQVDEDRLWPTTGIDIFESSVPWRTFRWRHGQKHYSGAYWSSTMRDHVVYESRLELTRLLYADFDRDVTAVFAQPFLLSTTVDERLRRHVPDFLVLRERDVPLVVDVKPRHLLSRTKVNFALGWAREVVLSRGWDFEVWCEPPETELANLRFLAGYRRDWFFNEDLLAEIREADLYGASLGEAFRAFPHHPEWRVRAAVLRLLWCQHFVTDLAVPLSERHELRQGTAAVTGSGRYELPPVVVDGEQGIDASESETTVYGREPRSGGRVNESAVRVGVGTRLKYNGEVVTVEEMFASPAGNEVLVRDGRGRRLRLSLREALASGRAGIIPEGPGPGADEPREAASVVLAQLTDEELQAVRERAAHINEVLYGFRSGNAEFPEEGEPRAPYAATVPKLQRYAAKADELGVSVRTIKRWVRAFRADREAGLVHNRPDHGDGTMGGLGRADPRWVEMALEIMAEHEKDSQPTRAKVIRTIGPRLAARYGGGEVKLPTRATAYRWLEELERRKPTFRLSTKRNRDIAARPTGAYGKLRPTRPGEYLLMDTTRLDVFAMDPITLKWVQAELTVAMDWYDRCVTGIRVTPVSTQSIDVAAVLFQTYRPRPAGKDWPASAVWPDHGIPRTVFVEREALEAGGGDDKAGGERGVAGPAIVPETIVVDHGKPFISEHVTSVCQRLGLSIQPARLRTGRDKGPIERFFKTLREGLLESLPGYKGPDVFSRGERPEEQAFFFLHELEAIIREWVACVYHARPHDGLLDTYVPGLRLSPSAMFEHGIARAGYIEVPRDPALGFEFLKTEWKPIHHYGVEIRKCRYNGEGLDGYRGETSPYTGAKAKGMWPIHVDPDNINYRR</sequence>
<dbReference type="KEGG" id="scy:SCATT_31470"/>
<feature type="domain" description="Integrase catalytic" evidence="1">
    <location>
        <begin position="546"/>
        <end position="781"/>
    </location>
</feature>
<dbReference type="SUPFAM" id="SSF53098">
    <property type="entry name" value="Ribonuclease H-like"/>
    <property type="match status" value="1"/>
</dbReference>
<dbReference type="eggNOG" id="COG3415">
    <property type="taxonomic scope" value="Bacteria"/>
</dbReference>
<organism evidence="2 3">
    <name type="scientific">Streptantibioticus cattleyicolor (strain ATCC 35852 / DSM 46488 / JCM 4925 / NBRC 14057 / NRRL 8057)</name>
    <name type="common">Streptomyces cattleya</name>
    <dbReference type="NCBI Taxonomy" id="1003195"/>
    <lineage>
        <taxon>Bacteria</taxon>
        <taxon>Bacillati</taxon>
        <taxon>Actinomycetota</taxon>
        <taxon>Actinomycetes</taxon>
        <taxon>Kitasatosporales</taxon>
        <taxon>Streptomycetaceae</taxon>
        <taxon>Streptantibioticus</taxon>
    </lineage>
</organism>
<proteinExistence type="predicted"/>
<dbReference type="eggNOG" id="COG2801">
    <property type="taxonomic scope" value="Bacteria"/>
</dbReference>
<dbReference type="NCBIfam" id="NF033179">
    <property type="entry name" value="TnsA_like_Actin"/>
    <property type="match status" value="1"/>
</dbReference>
<dbReference type="PATRIC" id="fig|1003195.29.peg.3141"/>
<dbReference type="HOGENOM" id="CLU_013110_0_0_11"/>
<keyword evidence="3" id="KW-1185">Reference proteome</keyword>
<evidence type="ECO:0000259" key="1">
    <source>
        <dbReference type="PROSITE" id="PS50994"/>
    </source>
</evidence>
<evidence type="ECO:0000313" key="2">
    <source>
        <dbReference type="EMBL" id="AEW95518.1"/>
    </source>
</evidence>
<dbReference type="Gene3D" id="3.30.420.10">
    <property type="entry name" value="Ribonuclease H-like superfamily/Ribonuclease H"/>
    <property type="match status" value="1"/>
</dbReference>
<dbReference type="AlphaFoldDB" id="G8WX04"/>
<dbReference type="InterPro" id="IPR036397">
    <property type="entry name" value="RNaseH_sf"/>
</dbReference>